<comment type="caution">
    <text evidence="1">The sequence shown here is derived from an EMBL/GenBank/DDBJ whole genome shotgun (WGS) entry which is preliminary data.</text>
</comment>
<dbReference type="AlphaFoldDB" id="A0A834THU5"/>
<protein>
    <submittedName>
        <fullName evidence="1">Uncharacterized protein</fullName>
    </submittedName>
</protein>
<accession>A0A834THU5</accession>
<gene>
    <name evidence="1" type="ORF">G2W53_026746</name>
</gene>
<organism evidence="1 2">
    <name type="scientific">Senna tora</name>
    <dbReference type="NCBI Taxonomy" id="362788"/>
    <lineage>
        <taxon>Eukaryota</taxon>
        <taxon>Viridiplantae</taxon>
        <taxon>Streptophyta</taxon>
        <taxon>Embryophyta</taxon>
        <taxon>Tracheophyta</taxon>
        <taxon>Spermatophyta</taxon>
        <taxon>Magnoliopsida</taxon>
        <taxon>eudicotyledons</taxon>
        <taxon>Gunneridae</taxon>
        <taxon>Pentapetalae</taxon>
        <taxon>rosids</taxon>
        <taxon>fabids</taxon>
        <taxon>Fabales</taxon>
        <taxon>Fabaceae</taxon>
        <taxon>Caesalpinioideae</taxon>
        <taxon>Cassia clade</taxon>
        <taxon>Senna</taxon>
    </lineage>
</organism>
<reference evidence="1" key="1">
    <citation type="submission" date="2020-09" db="EMBL/GenBank/DDBJ databases">
        <title>Genome-Enabled Discovery of Anthraquinone Biosynthesis in Senna tora.</title>
        <authorList>
            <person name="Kang S.-H."/>
            <person name="Pandey R.P."/>
            <person name="Lee C.-M."/>
            <person name="Sim J.-S."/>
            <person name="Jeong J.-T."/>
            <person name="Choi B.-S."/>
            <person name="Jung M."/>
            <person name="Ginzburg D."/>
            <person name="Zhao K."/>
            <person name="Won S.Y."/>
            <person name="Oh T.-J."/>
            <person name="Yu Y."/>
            <person name="Kim N.-H."/>
            <person name="Lee O.R."/>
            <person name="Lee T.-H."/>
            <person name="Bashyal P."/>
            <person name="Kim T.-S."/>
            <person name="Lee W.-H."/>
            <person name="Kawkins C."/>
            <person name="Kim C.-K."/>
            <person name="Kim J.S."/>
            <person name="Ahn B.O."/>
            <person name="Rhee S.Y."/>
            <person name="Sohng J.K."/>
        </authorList>
    </citation>
    <scope>NUCLEOTIDE SEQUENCE</scope>
    <source>
        <tissue evidence="1">Leaf</tissue>
    </source>
</reference>
<proteinExistence type="predicted"/>
<dbReference type="EMBL" id="JAAIUW010000008">
    <property type="protein sequence ID" value="KAF7821291.1"/>
    <property type="molecule type" value="Genomic_DNA"/>
</dbReference>
<sequence>MTVNATTDDGRGIPSLAAAVHLLGAKFTILPLPSIPVIGCDFPSLGTNFESSREREKLSNFRERKGP</sequence>
<evidence type="ECO:0000313" key="1">
    <source>
        <dbReference type="EMBL" id="KAF7821291.1"/>
    </source>
</evidence>
<evidence type="ECO:0000313" key="2">
    <source>
        <dbReference type="Proteomes" id="UP000634136"/>
    </source>
</evidence>
<dbReference type="Proteomes" id="UP000634136">
    <property type="component" value="Unassembled WGS sequence"/>
</dbReference>
<name>A0A834THU5_9FABA</name>
<keyword evidence="2" id="KW-1185">Reference proteome</keyword>